<name>A0A9W4ML89_PENNA</name>
<sequence length="304" mass="33503">MKWQERTSDFLPAITTWEPIGIESQVAVIAYRNRARAGIDIEYRLSTCLNTILGYIVFLTTYLFLHTENRQITIMATETPPAVPSAQLATPSVKPQEISFTLPKALHTTAHVHLNFLGHCAMVFLATSSPGDSGGSIKPMGSFVYAMPDVSTLPVNFIMLCHISSEGNAILPRHSTWTGNDIFTSPFSFGAATGWLLPFQLDVEYPAHAQPNLNLQLGSRLVRTSSKSTISTTLYTSAPSIEYTNRIAKILARRFSIPVYVGCSIDPHGMGLEVAEEMEGLTKIVNVIMEKWEEHKQEKAGSAK</sequence>
<evidence type="ECO:0000313" key="2">
    <source>
        <dbReference type="EMBL" id="CAG8002407.1"/>
    </source>
</evidence>
<proteinExistence type="predicted"/>
<dbReference type="Proteomes" id="UP001153461">
    <property type="component" value="Unassembled WGS sequence"/>
</dbReference>
<dbReference type="Pfam" id="PF16093">
    <property type="entry name" value="PAC4"/>
    <property type="match status" value="1"/>
</dbReference>
<protein>
    <submittedName>
        <fullName evidence="2">Uncharacterized protein</fullName>
    </submittedName>
</protein>
<dbReference type="EMBL" id="CAJVNV010000055">
    <property type="protein sequence ID" value="CAG8002407.1"/>
    <property type="molecule type" value="Genomic_DNA"/>
</dbReference>
<dbReference type="OrthoDB" id="75720at2759"/>
<keyword evidence="1" id="KW-1133">Transmembrane helix</keyword>
<evidence type="ECO:0000256" key="1">
    <source>
        <dbReference type="SAM" id="Phobius"/>
    </source>
</evidence>
<dbReference type="InterPro" id="IPR032157">
    <property type="entry name" value="PAC4"/>
</dbReference>
<dbReference type="GO" id="GO:0043248">
    <property type="term" value="P:proteasome assembly"/>
    <property type="evidence" value="ECO:0007669"/>
    <property type="project" value="InterPro"/>
</dbReference>
<comment type="caution">
    <text evidence="2">The sequence shown here is derived from an EMBL/GenBank/DDBJ whole genome shotgun (WGS) entry which is preliminary data.</text>
</comment>
<evidence type="ECO:0000313" key="3">
    <source>
        <dbReference type="Proteomes" id="UP001153461"/>
    </source>
</evidence>
<keyword evidence="1" id="KW-0812">Transmembrane</keyword>
<dbReference type="Gene3D" id="3.30.230.100">
    <property type="match status" value="1"/>
</dbReference>
<keyword evidence="1" id="KW-0472">Membrane</keyword>
<organism evidence="2 3">
    <name type="scientific">Penicillium nalgiovense</name>
    <dbReference type="NCBI Taxonomy" id="60175"/>
    <lineage>
        <taxon>Eukaryota</taxon>
        <taxon>Fungi</taxon>
        <taxon>Dikarya</taxon>
        <taxon>Ascomycota</taxon>
        <taxon>Pezizomycotina</taxon>
        <taxon>Eurotiomycetes</taxon>
        <taxon>Eurotiomycetidae</taxon>
        <taxon>Eurotiales</taxon>
        <taxon>Aspergillaceae</taxon>
        <taxon>Penicillium</taxon>
    </lineage>
</organism>
<dbReference type="AlphaFoldDB" id="A0A9W4ML89"/>
<reference evidence="2" key="1">
    <citation type="submission" date="2021-07" db="EMBL/GenBank/DDBJ databases">
        <authorList>
            <person name="Branca A.L. A."/>
        </authorList>
    </citation>
    <scope>NUCLEOTIDE SEQUENCE</scope>
</reference>
<accession>A0A9W4ML89</accession>
<feature type="transmembrane region" description="Helical" evidence="1">
    <location>
        <begin position="43"/>
        <end position="65"/>
    </location>
</feature>
<gene>
    <name evidence="2" type="ORF">PNAL_LOCUS1923</name>
</gene>